<dbReference type="OrthoDB" id="547269at2"/>
<evidence type="ECO:0000313" key="3">
    <source>
        <dbReference type="EMBL" id="PLW68725.1"/>
    </source>
</evidence>
<comment type="caution">
    <text evidence="3">The sequence shown here is derived from an EMBL/GenBank/DDBJ whole genome shotgun (WGS) entry which is preliminary data.</text>
</comment>
<protein>
    <submittedName>
        <fullName evidence="3">Carboxylesterase</fullName>
    </submittedName>
</protein>
<dbReference type="PANTHER" id="PTHR36509">
    <property type="entry name" value="BLL3101 PROTEIN"/>
    <property type="match status" value="1"/>
</dbReference>
<sequence>MIVGTVSLFKLPALAADPIVVNVDNFVRAETAVNFNKTLKLTNGEVNKLFHFREPMPLDDPTVIRSNRDTLYSGAIVDISKGATLTIPETNGRYVSVMVVNEDHYLNKMYHGQGTYKLTMDEFDTPYVNVTIRTLVDASDPEDVKQVRAIQDGMVLQANSAKPYTHPQYDQASYEAAYKAVIELSRFLPDTKRTFGKKEDVSEVRHMLGTAMGWGGLPEHEAYYLTIEPNLPVGAYELTVKDVPVDAFWSISLYNKDGYFQENEYNAYSVNSITGTPNEDGSFTVHFGGDPESVNYLYIMEGWNYSVRLYQPRKEILEGEWTFPDVKPVQ</sequence>
<feature type="domain" description="DUF1254" evidence="2">
    <location>
        <begin position="46"/>
        <end position="156"/>
    </location>
</feature>
<evidence type="ECO:0000313" key="4">
    <source>
        <dbReference type="Proteomes" id="UP000235005"/>
    </source>
</evidence>
<feature type="domain" description="DUF1214" evidence="1">
    <location>
        <begin position="235"/>
        <end position="313"/>
    </location>
</feature>
<evidence type="ECO:0000259" key="1">
    <source>
        <dbReference type="Pfam" id="PF06742"/>
    </source>
</evidence>
<dbReference type="InterPro" id="IPR010621">
    <property type="entry name" value="DUF1214"/>
</dbReference>
<proteinExistence type="predicted"/>
<dbReference type="InterPro" id="IPR037049">
    <property type="entry name" value="DUF1214_C_sf"/>
</dbReference>
<keyword evidence="4" id="KW-1185">Reference proteome</keyword>
<dbReference type="SUPFAM" id="SSF160935">
    <property type="entry name" value="VPA0735-like"/>
    <property type="match status" value="1"/>
</dbReference>
<dbReference type="EMBL" id="PKUS01000011">
    <property type="protein sequence ID" value="PLW68725.1"/>
    <property type="molecule type" value="Genomic_DNA"/>
</dbReference>
<organism evidence="3 4">
    <name type="scientific">Pseudohalioglobus lutimaris</name>
    <dbReference type="NCBI Taxonomy" id="1737061"/>
    <lineage>
        <taxon>Bacteria</taxon>
        <taxon>Pseudomonadati</taxon>
        <taxon>Pseudomonadota</taxon>
        <taxon>Gammaproteobacteria</taxon>
        <taxon>Cellvibrionales</taxon>
        <taxon>Halieaceae</taxon>
        <taxon>Pseudohalioglobus</taxon>
    </lineage>
</organism>
<dbReference type="PANTHER" id="PTHR36509:SF2">
    <property type="entry name" value="BLL3101 PROTEIN"/>
    <property type="match status" value="1"/>
</dbReference>
<dbReference type="AlphaFoldDB" id="A0A2N5X2L2"/>
<gene>
    <name evidence="3" type="ORF">C0039_10600</name>
</gene>
<dbReference type="Proteomes" id="UP000235005">
    <property type="component" value="Unassembled WGS sequence"/>
</dbReference>
<dbReference type="Pfam" id="PF06863">
    <property type="entry name" value="DUF1254"/>
    <property type="match status" value="1"/>
</dbReference>
<dbReference type="Pfam" id="PF06742">
    <property type="entry name" value="DUF1214"/>
    <property type="match status" value="1"/>
</dbReference>
<name>A0A2N5X2L2_9GAMM</name>
<dbReference type="InterPro" id="IPR010679">
    <property type="entry name" value="DUF1254"/>
</dbReference>
<evidence type="ECO:0000259" key="2">
    <source>
        <dbReference type="Pfam" id="PF06863"/>
    </source>
</evidence>
<dbReference type="Gene3D" id="2.60.120.600">
    <property type="entry name" value="Domain of unknown function DUF1214, C-terminal domain"/>
    <property type="match status" value="1"/>
</dbReference>
<reference evidence="3 4" key="1">
    <citation type="submission" date="2018-01" db="EMBL/GenBank/DDBJ databases">
        <title>The draft genome sequence of Halioglobus lutimaris HF004.</title>
        <authorList>
            <person name="Du Z.-J."/>
            <person name="Shi M.-J."/>
        </authorList>
    </citation>
    <scope>NUCLEOTIDE SEQUENCE [LARGE SCALE GENOMIC DNA]</scope>
    <source>
        <strain evidence="3 4">HF004</strain>
    </source>
</reference>
<accession>A0A2N5X2L2</accession>